<dbReference type="KEGG" id="ccas:EIB73_09265"/>
<gene>
    <name evidence="1" type="ORF">EIB73_09265</name>
</gene>
<dbReference type="OrthoDB" id="1249707at2"/>
<evidence type="ECO:0000313" key="1">
    <source>
        <dbReference type="EMBL" id="AZI33357.1"/>
    </source>
</evidence>
<name>A0A3G8XNL5_9FLAO</name>
<proteinExistence type="predicted"/>
<organism evidence="1 2">
    <name type="scientific">Kaistella carnis</name>
    <dbReference type="NCBI Taxonomy" id="1241979"/>
    <lineage>
        <taxon>Bacteria</taxon>
        <taxon>Pseudomonadati</taxon>
        <taxon>Bacteroidota</taxon>
        <taxon>Flavobacteriia</taxon>
        <taxon>Flavobacteriales</taxon>
        <taxon>Weeksellaceae</taxon>
        <taxon>Chryseobacterium group</taxon>
        <taxon>Kaistella</taxon>
    </lineage>
</organism>
<evidence type="ECO:0000313" key="2">
    <source>
        <dbReference type="Proteomes" id="UP000270185"/>
    </source>
</evidence>
<dbReference type="Proteomes" id="UP000270185">
    <property type="component" value="Chromosome"/>
</dbReference>
<keyword evidence="2" id="KW-1185">Reference proteome</keyword>
<dbReference type="AlphaFoldDB" id="A0A3G8XNL5"/>
<reference evidence="2" key="1">
    <citation type="submission" date="2018-11" db="EMBL/GenBank/DDBJ databases">
        <title>Proposal to divide the Flavobacteriaceae and reorganize its genera based on Amino Acid Identity values calculated from whole genome sequences.</title>
        <authorList>
            <person name="Nicholson A.C."/>
            <person name="Gulvik C.A."/>
            <person name="Whitney A.M."/>
            <person name="Humrighouse B.W."/>
            <person name="Bell M."/>
            <person name="Holmes B."/>
            <person name="Steigerwalt A.G."/>
            <person name="Villarma A."/>
            <person name="Sheth M."/>
            <person name="Batra D."/>
            <person name="Pryor J."/>
            <person name="Bernardet J.-F."/>
            <person name="Hugo C."/>
            <person name="Kampfer P."/>
            <person name="Newman J.D."/>
            <person name="McQuiston J.R."/>
        </authorList>
    </citation>
    <scope>NUCLEOTIDE SEQUENCE [LARGE SCALE GENOMIC DNA]</scope>
    <source>
        <strain evidence="2">G0081</strain>
    </source>
</reference>
<dbReference type="EMBL" id="CP034159">
    <property type="protein sequence ID" value="AZI33357.1"/>
    <property type="molecule type" value="Genomic_DNA"/>
</dbReference>
<evidence type="ECO:0008006" key="3">
    <source>
        <dbReference type="Google" id="ProtNLM"/>
    </source>
</evidence>
<accession>A0A3G8XNL5</accession>
<sequence>MMRILVLPFIVFSTVFFAQKKKNKLDVVSNIETRVIVMKPLGNNYLAKLVSPFYGFGFGGNLMTPLNFGVGVDYNVLFSNVKYGEQSLYGNIGSPTITNIDLYFTHRHVVSEDFSIEEMAGFSYYRQTNLLIDAKNKKIKDNATGFNLGGKALYTLDREGYQQVFVSGKVNFYFNNVYNENPEIKKFYNRSTFLSLNLGYRYNF</sequence>
<protein>
    <recommendedName>
        <fullName evidence="3">Outer membrane protein beta-barrel domain-containing protein</fullName>
    </recommendedName>
</protein>
<dbReference type="RefSeq" id="WP_125024749.1">
    <property type="nucleotide sequence ID" value="NZ_CP034159.1"/>
</dbReference>